<feature type="transmembrane region" description="Helical" evidence="6">
    <location>
        <begin position="77"/>
        <end position="97"/>
    </location>
</feature>
<comment type="caution">
    <text evidence="8">The sequence shown here is derived from an EMBL/GenBank/DDBJ whole genome shotgun (WGS) entry which is preliminary data.</text>
</comment>
<dbReference type="EMBL" id="MUNK01000068">
    <property type="protein sequence ID" value="OTA33848.1"/>
    <property type="molecule type" value="Genomic_DNA"/>
</dbReference>
<evidence type="ECO:0000256" key="5">
    <source>
        <dbReference type="ARBA" id="ARBA00023136"/>
    </source>
</evidence>
<dbReference type="GO" id="GO:0022857">
    <property type="term" value="F:transmembrane transporter activity"/>
    <property type="evidence" value="ECO:0007669"/>
    <property type="project" value="UniProtKB-ARBA"/>
</dbReference>
<dbReference type="PANTHER" id="PTHR45649">
    <property type="entry name" value="AMINO-ACID PERMEASE BAT1"/>
    <property type="match status" value="1"/>
</dbReference>
<dbReference type="PANTHER" id="PTHR45649:SF14">
    <property type="entry name" value="GABA PERMEASE"/>
    <property type="match status" value="1"/>
</dbReference>
<dbReference type="Gene3D" id="1.20.1740.10">
    <property type="entry name" value="Amino acid/polyamine transporter I"/>
    <property type="match status" value="1"/>
</dbReference>
<dbReference type="InParanoid" id="A0A1Z5TCY5"/>
<dbReference type="Pfam" id="PF00324">
    <property type="entry name" value="AA_permease"/>
    <property type="match status" value="1"/>
</dbReference>
<keyword evidence="3 6" id="KW-0812">Transmembrane</keyword>
<name>A0A1Z5TCY5_HORWE</name>
<evidence type="ECO:0000259" key="7">
    <source>
        <dbReference type="Pfam" id="PF00324"/>
    </source>
</evidence>
<protein>
    <recommendedName>
        <fullName evidence="7">Amino acid permease/ SLC12A domain-containing protein</fullName>
    </recommendedName>
</protein>
<dbReference type="InterPro" id="IPR004841">
    <property type="entry name" value="AA-permease/SLC12A_dom"/>
</dbReference>
<dbReference type="STRING" id="1157616.A0A1Z5TCY5"/>
<dbReference type="VEuPathDB" id="FungiDB:BTJ68_05762"/>
<proteinExistence type="predicted"/>
<dbReference type="AlphaFoldDB" id="A0A1Z5TCY5"/>
<sequence length="155" mass="17354">MAVQGYEMERPIEPKTAYRSEELVGDPRQVAPQVQYSQQLQEKFGLTSMIGFSCTIMITWEAILFVCQYGLTDGGPLGSVIGYIFCWIGYTCVALCLSELNSIYPTAGGQYHWTCELAPKSWRKPLSYMTDGCLCWVGKQILQARHTSVAQSFKG</sequence>
<gene>
    <name evidence="8" type="ORF">BTJ68_05762</name>
</gene>
<dbReference type="GO" id="GO:0016020">
    <property type="term" value="C:membrane"/>
    <property type="evidence" value="ECO:0007669"/>
    <property type="project" value="UniProtKB-SubCell"/>
</dbReference>
<evidence type="ECO:0000256" key="2">
    <source>
        <dbReference type="ARBA" id="ARBA00022448"/>
    </source>
</evidence>
<feature type="transmembrane region" description="Helical" evidence="6">
    <location>
        <begin position="49"/>
        <end position="71"/>
    </location>
</feature>
<comment type="subcellular location">
    <subcellularLocation>
        <location evidence="1">Membrane</location>
        <topology evidence="1">Multi-pass membrane protein</topology>
    </subcellularLocation>
</comment>
<keyword evidence="2" id="KW-0813">Transport</keyword>
<evidence type="ECO:0000256" key="1">
    <source>
        <dbReference type="ARBA" id="ARBA00004141"/>
    </source>
</evidence>
<evidence type="ECO:0000256" key="3">
    <source>
        <dbReference type="ARBA" id="ARBA00022692"/>
    </source>
</evidence>
<reference evidence="8 9" key="1">
    <citation type="submission" date="2017-01" db="EMBL/GenBank/DDBJ databases">
        <title>The recent genome duplication of the halophilic yeast Hortaea werneckii: insights from long-read sequencing.</title>
        <authorList>
            <person name="Sinha S."/>
            <person name="Flibotte S."/>
            <person name="Neira M."/>
            <person name="Lenassi M."/>
            <person name="Gostincar C."/>
            <person name="Stajich J.E."/>
            <person name="Nislow C.E."/>
        </authorList>
    </citation>
    <scope>NUCLEOTIDE SEQUENCE [LARGE SCALE GENOMIC DNA]</scope>
    <source>
        <strain evidence="8 9">EXF-2000</strain>
    </source>
</reference>
<evidence type="ECO:0000256" key="4">
    <source>
        <dbReference type="ARBA" id="ARBA00022989"/>
    </source>
</evidence>
<evidence type="ECO:0000313" key="8">
    <source>
        <dbReference type="EMBL" id="OTA33848.1"/>
    </source>
</evidence>
<evidence type="ECO:0000313" key="9">
    <source>
        <dbReference type="Proteomes" id="UP000194280"/>
    </source>
</evidence>
<keyword evidence="5 6" id="KW-0472">Membrane</keyword>
<feature type="domain" description="Amino acid permease/ SLC12A" evidence="7">
    <location>
        <begin position="64"/>
        <end position="116"/>
    </location>
</feature>
<dbReference type="Proteomes" id="UP000194280">
    <property type="component" value="Unassembled WGS sequence"/>
</dbReference>
<keyword evidence="9" id="KW-1185">Reference proteome</keyword>
<accession>A0A1Z5TCY5</accession>
<organism evidence="8 9">
    <name type="scientific">Hortaea werneckii EXF-2000</name>
    <dbReference type="NCBI Taxonomy" id="1157616"/>
    <lineage>
        <taxon>Eukaryota</taxon>
        <taxon>Fungi</taxon>
        <taxon>Dikarya</taxon>
        <taxon>Ascomycota</taxon>
        <taxon>Pezizomycotina</taxon>
        <taxon>Dothideomycetes</taxon>
        <taxon>Dothideomycetidae</taxon>
        <taxon>Mycosphaerellales</taxon>
        <taxon>Teratosphaeriaceae</taxon>
        <taxon>Hortaea</taxon>
    </lineage>
</organism>
<keyword evidence="4 6" id="KW-1133">Transmembrane helix</keyword>
<evidence type="ECO:0000256" key="6">
    <source>
        <dbReference type="SAM" id="Phobius"/>
    </source>
</evidence>